<dbReference type="Proteomes" id="UP000700334">
    <property type="component" value="Unassembled WGS sequence"/>
</dbReference>
<dbReference type="Gene3D" id="2.60.40.10">
    <property type="entry name" value="Immunoglobulins"/>
    <property type="match status" value="1"/>
</dbReference>
<dbReference type="EMBL" id="JAGFMF010011529">
    <property type="protein sequence ID" value="KAG8520647.1"/>
    <property type="molecule type" value="Genomic_DNA"/>
</dbReference>
<feature type="compositionally biased region" description="Basic and acidic residues" evidence="6">
    <location>
        <begin position="1"/>
        <end position="15"/>
    </location>
</feature>
<dbReference type="PANTHER" id="PTHR16675">
    <property type="entry name" value="MHC CLASS I-RELATED"/>
    <property type="match status" value="1"/>
</dbReference>
<keyword evidence="5" id="KW-0325">Glycoprotein</keyword>
<evidence type="ECO:0000256" key="2">
    <source>
        <dbReference type="ARBA" id="ARBA00022451"/>
    </source>
</evidence>
<proteinExistence type="predicted"/>
<dbReference type="GO" id="GO:0002486">
    <property type="term" value="P:antigen processing and presentation of endogenous peptide antigen via MHC class I via ER pathway, TAP-independent"/>
    <property type="evidence" value="ECO:0007669"/>
    <property type="project" value="TreeGrafter"/>
</dbReference>
<dbReference type="InterPro" id="IPR050208">
    <property type="entry name" value="MHC_class-I_related"/>
</dbReference>
<keyword evidence="2" id="KW-0490">MHC I</keyword>
<dbReference type="SMART" id="SM00407">
    <property type="entry name" value="IGc1"/>
    <property type="match status" value="1"/>
</dbReference>
<evidence type="ECO:0000256" key="6">
    <source>
        <dbReference type="SAM" id="MobiDB-lite"/>
    </source>
</evidence>
<dbReference type="GO" id="GO:0006955">
    <property type="term" value="P:immune response"/>
    <property type="evidence" value="ECO:0007669"/>
    <property type="project" value="TreeGrafter"/>
</dbReference>
<keyword evidence="3" id="KW-0391">Immunity</keyword>
<organism evidence="8 9">
    <name type="scientific">Galemys pyrenaicus</name>
    <name type="common">Iberian desman</name>
    <name type="synonym">Pyrenean desman</name>
    <dbReference type="NCBI Taxonomy" id="202257"/>
    <lineage>
        <taxon>Eukaryota</taxon>
        <taxon>Metazoa</taxon>
        <taxon>Chordata</taxon>
        <taxon>Craniata</taxon>
        <taxon>Vertebrata</taxon>
        <taxon>Euteleostomi</taxon>
        <taxon>Mammalia</taxon>
        <taxon>Eutheria</taxon>
        <taxon>Laurasiatheria</taxon>
        <taxon>Eulipotyphla</taxon>
        <taxon>Talpidae</taxon>
        <taxon>Galemys</taxon>
    </lineage>
</organism>
<dbReference type="GO" id="GO:0042612">
    <property type="term" value="C:MHC class I protein complex"/>
    <property type="evidence" value="ECO:0007669"/>
    <property type="project" value="UniProtKB-KW"/>
</dbReference>
<dbReference type="GO" id="GO:0002476">
    <property type="term" value="P:antigen processing and presentation of endogenous peptide antigen via MHC class Ib"/>
    <property type="evidence" value="ECO:0007669"/>
    <property type="project" value="TreeGrafter"/>
</dbReference>
<feature type="region of interest" description="Disordered" evidence="6">
    <location>
        <begin position="94"/>
        <end position="184"/>
    </location>
</feature>
<evidence type="ECO:0000313" key="8">
    <source>
        <dbReference type="EMBL" id="KAG8520647.1"/>
    </source>
</evidence>
<feature type="compositionally biased region" description="Basic and acidic residues" evidence="6">
    <location>
        <begin position="172"/>
        <end position="184"/>
    </location>
</feature>
<dbReference type="Gene3D" id="3.30.500.10">
    <property type="entry name" value="MHC class I-like antigen recognition-like"/>
    <property type="match status" value="1"/>
</dbReference>
<dbReference type="AlphaFoldDB" id="A0A8J6AKY1"/>
<evidence type="ECO:0000256" key="5">
    <source>
        <dbReference type="ARBA" id="ARBA00023180"/>
    </source>
</evidence>
<evidence type="ECO:0000259" key="7">
    <source>
        <dbReference type="SMART" id="SM00407"/>
    </source>
</evidence>
<dbReference type="SUPFAM" id="SSF48726">
    <property type="entry name" value="Immunoglobulin"/>
    <property type="match status" value="1"/>
</dbReference>
<dbReference type="CDD" id="cd07698">
    <property type="entry name" value="IgC1_MHC_I_alpha3"/>
    <property type="match status" value="1"/>
</dbReference>
<keyword evidence="9" id="KW-1185">Reference proteome</keyword>
<dbReference type="InterPro" id="IPR003597">
    <property type="entry name" value="Ig_C1-set"/>
</dbReference>
<dbReference type="GO" id="GO:0042605">
    <property type="term" value="F:peptide antigen binding"/>
    <property type="evidence" value="ECO:0007669"/>
    <property type="project" value="TreeGrafter"/>
</dbReference>
<dbReference type="InterPro" id="IPR013783">
    <property type="entry name" value="Ig-like_fold"/>
</dbReference>
<dbReference type="InterPro" id="IPR037055">
    <property type="entry name" value="MHC_I-like_Ag-recog_sf"/>
</dbReference>
<evidence type="ECO:0000256" key="3">
    <source>
        <dbReference type="ARBA" id="ARBA00022859"/>
    </source>
</evidence>
<comment type="caution">
    <text evidence="8">The sequence shown here is derived from an EMBL/GenBank/DDBJ whole genome shotgun (WGS) entry which is preliminary data.</text>
</comment>
<dbReference type="GO" id="GO:0009897">
    <property type="term" value="C:external side of plasma membrane"/>
    <property type="evidence" value="ECO:0007669"/>
    <property type="project" value="TreeGrafter"/>
</dbReference>
<evidence type="ECO:0000256" key="1">
    <source>
        <dbReference type="ARBA" id="ARBA00004167"/>
    </source>
</evidence>
<sequence length="308" mass="34036">MEQEEPEYRDKEARKFRNNTPWGRDSLNTQHSYYNQSKAMREVTPDSGSQGHPEAGGPPKTPGRATGLSPMRFLFQFREVGHWRVDLRSEAARTGSHTVQSLHCPEGGPPLLGHSRGGSADHPARMRGSRSGRALEELPGGGVQREQEPEPKKQKQQQALDKDAYPAPNTHVTHDPTSDHETTLRCRPLDFCPEETTLTCQRDGEDLTQDTELMETRPGGDGNFQRCEAVEVPSGEEQRYTCHVQQGCLPLHLQLLPSSPQWSSPSPSPPSSPPSASPPRASLLAWFSLECAHFHCGGGSCDVQESFL</sequence>
<dbReference type="GO" id="GO:0001916">
    <property type="term" value="P:positive regulation of T cell mediated cytotoxicity"/>
    <property type="evidence" value="ECO:0007669"/>
    <property type="project" value="TreeGrafter"/>
</dbReference>
<feature type="compositionally biased region" description="Pro residues" evidence="6">
    <location>
        <begin position="266"/>
        <end position="277"/>
    </location>
</feature>
<dbReference type="Pfam" id="PF07654">
    <property type="entry name" value="C1-set"/>
    <property type="match status" value="1"/>
</dbReference>
<evidence type="ECO:0000313" key="9">
    <source>
        <dbReference type="Proteomes" id="UP000700334"/>
    </source>
</evidence>
<reference evidence="8" key="1">
    <citation type="journal article" date="2021" name="Evol. Appl.">
        <title>The genome of the Pyrenean desman and the effects of bottlenecks and inbreeding on the genomic landscape of an endangered species.</title>
        <authorList>
            <person name="Escoda L."/>
            <person name="Castresana J."/>
        </authorList>
    </citation>
    <scope>NUCLEOTIDE SEQUENCE</scope>
    <source>
        <strain evidence="8">IBE-C5619</strain>
    </source>
</reference>
<dbReference type="GO" id="GO:0005615">
    <property type="term" value="C:extracellular space"/>
    <property type="evidence" value="ECO:0007669"/>
    <property type="project" value="TreeGrafter"/>
</dbReference>
<accession>A0A8J6AKY1</accession>
<gene>
    <name evidence="8" type="ORF">J0S82_000366</name>
</gene>
<dbReference type="GO" id="GO:0098553">
    <property type="term" value="C:lumenal side of endoplasmic reticulum membrane"/>
    <property type="evidence" value="ECO:0007669"/>
    <property type="project" value="UniProtKB-ARBA"/>
</dbReference>
<dbReference type="GO" id="GO:0005102">
    <property type="term" value="F:signaling receptor binding"/>
    <property type="evidence" value="ECO:0007669"/>
    <property type="project" value="TreeGrafter"/>
</dbReference>
<dbReference type="GO" id="GO:0030670">
    <property type="term" value="C:phagocytic vesicle membrane"/>
    <property type="evidence" value="ECO:0007669"/>
    <property type="project" value="UniProtKB-ARBA"/>
</dbReference>
<feature type="region of interest" description="Disordered" evidence="6">
    <location>
        <begin position="1"/>
        <end position="70"/>
    </location>
</feature>
<dbReference type="InterPro" id="IPR036179">
    <property type="entry name" value="Ig-like_dom_sf"/>
</dbReference>
<feature type="compositionally biased region" description="Polar residues" evidence="6">
    <location>
        <begin position="18"/>
        <end position="38"/>
    </location>
</feature>
<dbReference type="PANTHER" id="PTHR16675:SF251">
    <property type="entry name" value="HLA CLASS I HISTOCOMPATIBILITY ANTIGEN, C ALPHA CHAIN"/>
    <property type="match status" value="1"/>
</dbReference>
<keyword evidence="4" id="KW-0472">Membrane</keyword>
<protein>
    <submittedName>
        <fullName evidence="8">HLA class I histocompatibility antigen, Cw-8 alpha chain</fullName>
    </submittedName>
</protein>
<evidence type="ECO:0000256" key="4">
    <source>
        <dbReference type="ARBA" id="ARBA00023136"/>
    </source>
</evidence>
<comment type="subcellular location">
    <subcellularLocation>
        <location evidence="1">Membrane</location>
        <topology evidence="1">Single-pass membrane protein</topology>
    </subcellularLocation>
</comment>
<feature type="region of interest" description="Disordered" evidence="6">
    <location>
        <begin position="258"/>
        <end position="279"/>
    </location>
</feature>
<feature type="domain" description="Immunoglobulin C1-set" evidence="7">
    <location>
        <begin position="181"/>
        <end position="252"/>
    </location>
</feature>
<name>A0A8J6AKY1_GALPY</name>